<reference evidence="1" key="2">
    <citation type="submission" date="2020-11" db="EMBL/GenBank/DDBJ databases">
        <authorList>
            <person name="McCartney M.A."/>
            <person name="Auch B."/>
            <person name="Kono T."/>
            <person name="Mallez S."/>
            <person name="Becker A."/>
            <person name="Gohl D.M."/>
            <person name="Silverstein K.A.T."/>
            <person name="Koren S."/>
            <person name="Bechman K.B."/>
            <person name="Herman A."/>
            <person name="Abrahante J.E."/>
            <person name="Garbe J."/>
        </authorList>
    </citation>
    <scope>NUCLEOTIDE SEQUENCE</scope>
    <source>
        <strain evidence="1">Duluth1</strain>
        <tissue evidence="1">Whole animal</tissue>
    </source>
</reference>
<sequence length="84" mass="9772">MNQPLEMKLVFGYDDDVENEYKALKEEIGKSTYANVALKCFDFCSAHDDRHEENDVRDEDYDFLSCIGIKNAYKCIYARIKCDG</sequence>
<dbReference type="Proteomes" id="UP000828390">
    <property type="component" value="Unassembled WGS sequence"/>
</dbReference>
<comment type="caution">
    <text evidence="1">The sequence shown here is derived from an EMBL/GenBank/DDBJ whole genome shotgun (WGS) entry which is preliminary data.</text>
</comment>
<organism evidence="1 2">
    <name type="scientific">Dreissena polymorpha</name>
    <name type="common">Zebra mussel</name>
    <name type="synonym">Mytilus polymorpha</name>
    <dbReference type="NCBI Taxonomy" id="45954"/>
    <lineage>
        <taxon>Eukaryota</taxon>
        <taxon>Metazoa</taxon>
        <taxon>Spiralia</taxon>
        <taxon>Lophotrochozoa</taxon>
        <taxon>Mollusca</taxon>
        <taxon>Bivalvia</taxon>
        <taxon>Autobranchia</taxon>
        <taxon>Heteroconchia</taxon>
        <taxon>Euheterodonta</taxon>
        <taxon>Imparidentia</taxon>
        <taxon>Neoheterodontei</taxon>
        <taxon>Myida</taxon>
        <taxon>Dreissenoidea</taxon>
        <taxon>Dreissenidae</taxon>
        <taxon>Dreissena</taxon>
    </lineage>
</organism>
<protein>
    <submittedName>
        <fullName evidence="1">Uncharacterized protein</fullName>
    </submittedName>
</protein>
<name>A0A9D4MF66_DREPO</name>
<gene>
    <name evidence="1" type="ORF">DPMN_038719</name>
</gene>
<keyword evidence="2" id="KW-1185">Reference proteome</keyword>
<proteinExistence type="predicted"/>
<evidence type="ECO:0000313" key="1">
    <source>
        <dbReference type="EMBL" id="KAH3875453.1"/>
    </source>
</evidence>
<evidence type="ECO:0000313" key="2">
    <source>
        <dbReference type="Proteomes" id="UP000828390"/>
    </source>
</evidence>
<accession>A0A9D4MF66</accession>
<dbReference type="EMBL" id="JAIWYP010000002">
    <property type="protein sequence ID" value="KAH3875453.1"/>
    <property type="molecule type" value="Genomic_DNA"/>
</dbReference>
<dbReference type="AlphaFoldDB" id="A0A9D4MF66"/>
<reference evidence="1" key="1">
    <citation type="journal article" date="2019" name="bioRxiv">
        <title>The Genome of the Zebra Mussel, Dreissena polymorpha: A Resource for Invasive Species Research.</title>
        <authorList>
            <person name="McCartney M.A."/>
            <person name="Auch B."/>
            <person name="Kono T."/>
            <person name="Mallez S."/>
            <person name="Zhang Y."/>
            <person name="Obille A."/>
            <person name="Becker A."/>
            <person name="Abrahante J.E."/>
            <person name="Garbe J."/>
            <person name="Badalamenti J.P."/>
            <person name="Herman A."/>
            <person name="Mangelson H."/>
            <person name="Liachko I."/>
            <person name="Sullivan S."/>
            <person name="Sone E.D."/>
            <person name="Koren S."/>
            <person name="Silverstein K.A.T."/>
            <person name="Beckman K.B."/>
            <person name="Gohl D.M."/>
        </authorList>
    </citation>
    <scope>NUCLEOTIDE SEQUENCE</scope>
    <source>
        <strain evidence="1">Duluth1</strain>
        <tissue evidence="1">Whole animal</tissue>
    </source>
</reference>